<feature type="region of interest" description="Disordered" evidence="1">
    <location>
        <begin position="61"/>
        <end position="80"/>
    </location>
</feature>
<feature type="region of interest" description="Disordered" evidence="1">
    <location>
        <begin position="18"/>
        <end position="37"/>
    </location>
</feature>
<evidence type="ECO:0000256" key="1">
    <source>
        <dbReference type="SAM" id="MobiDB-lite"/>
    </source>
</evidence>
<dbReference type="AlphaFoldDB" id="A0A0L8M3R9"/>
<dbReference type="RefSeq" id="WP_159040490.1">
    <property type="nucleotide sequence ID" value="NZ_LGUV01000373.1"/>
</dbReference>
<reference evidence="3" key="1">
    <citation type="submission" date="2015-07" db="EMBL/GenBank/DDBJ databases">
        <authorList>
            <consortium name="Consortium for Microbial Forensics and Genomics (microFORGE)"/>
            <person name="Knight B.M."/>
            <person name="Roberts D.P."/>
            <person name="Lin D."/>
            <person name="Hari K."/>
            <person name="Fletcher J."/>
            <person name="Melcher U."/>
            <person name="Blagden T."/>
            <person name="Winegar R.A."/>
        </authorList>
    </citation>
    <scope>NUCLEOTIDE SEQUENCE [LARGE SCALE GENOMIC DNA]</scope>
    <source>
        <strain evidence="3">NRRL B-1447</strain>
    </source>
</reference>
<comment type="caution">
    <text evidence="2">The sequence shown here is derived from an EMBL/GenBank/DDBJ whole genome shotgun (WGS) entry which is preliminary data.</text>
</comment>
<dbReference type="EMBL" id="LGUV01000373">
    <property type="protein sequence ID" value="KOG45025.1"/>
    <property type="molecule type" value="Genomic_DNA"/>
</dbReference>
<dbReference type="Proteomes" id="UP000037084">
    <property type="component" value="Unassembled WGS sequence"/>
</dbReference>
<feature type="region of interest" description="Disordered" evidence="1">
    <location>
        <begin position="89"/>
        <end position="116"/>
    </location>
</feature>
<name>A0A0L8M3R9_STRVG</name>
<feature type="compositionally biased region" description="Low complexity" evidence="1">
    <location>
        <begin position="66"/>
        <end position="76"/>
    </location>
</feature>
<feature type="compositionally biased region" description="Low complexity" evidence="1">
    <location>
        <begin position="91"/>
        <end position="114"/>
    </location>
</feature>
<evidence type="ECO:0000313" key="2">
    <source>
        <dbReference type="EMBL" id="KOG45025.1"/>
    </source>
</evidence>
<organism evidence="2 3">
    <name type="scientific">Streptomyces virginiae</name>
    <name type="common">Streptomyces cinnamonensis</name>
    <dbReference type="NCBI Taxonomy" id="1961"/>
    <lineage>
        <taxon>Bacteria</taxon>
        <taxon>Bacillati</taxon>
        <taxon>Actinomycetota</taxon>
        <taxon>Actinomycetes</taxon>
        <taxon>Kitasatosporales</taxon>
        <taxon>Streptomycetaceae</taxon>
        <taxon>Streptomyces</taxon>
    </lineage>
</organism>
<proteinExistence type="predicted"/>
<dbReference type="PATRIC" id="fig|1961.12.peg.7394"/>
<protein>
    <submittedName>
        <fullName evidence="2">Uncharacterized protein</fullName>
    </submittedName>
</protein>
<accession>A0A0L8M3R9</accession>
<gene>
    <name evidence="2" type="ORF">ADK75_33540</name>
</gene>
<sequence>MVLAILLACAPAAAATATSAPTAALTQASTRTPTTTATSIPVPALAAASVPAGARVAVFGDGGGPACAPAAPERGGTPAVPARAWGEHAQVPPGRAAPEEAGPPAAVPVRPLVRGPDRPAPDRLELCVMRV</sequence>
<evidence type="ECO:0000313" key="3">
    <source>
        <dbReference type="Proteomes" id="UP000037084"/>
    </source>
</evidence>